<keyword evidence="4" id="KW-1185">Reference proteome</keyword>
<dbReference type="OrthoDB" id="181267at2"/>
<reference evidence="3 4" key="1">
    <citation type="submission" date="2015-12" db="EMBL/GenBank/DDBJ databases">
        <authorList>
            <person name="Shamseldin A."/>
            <person name="Moawad H."/>
            <person name="Abd El-Rahim W.M."/>
            <person name="Sadowsky M.J."/>
        </authorList>
    </citation>
    <scope>NUCLEOTIDE SEQUENCE [LARGE SCALE GENOMIC DNA]</scope>
    <source>
        <strain evidence="3 4">ZGT118</strain>
    </source>
</reference>
<dbReference type="PANTHER" id="PTHR33442">
    <property type="entry name" value="TRANS-3-HYDROXY-L-PROLINE DEHYDRATASE"/>
    <property type="match status" value="1"/>
</dbReference>
<evidence type="ECO:0000313" key="4">
    <source>
        <dbReference type="Proteomes" id="UP000053791"/>
    </source>
</evidence>
<proteinExistence type="inferred from homology"/>
<dbReference type="Gene3D" id="3.10.310.10">
    <property type="entry name" value="Diaminopimelate Epimerase, Chain A, domain 1"/>
    <property type="match status" value="2"/>
</dbReference>
<dbReference type="SFLD" id="SFLDS00028">
    <property type="entry name" value="Proline_Racemase"/>
    <property type="match status" value="1"/>
</dbReference>
<dbReference type="STRING" id="1685379.AVO45_05930"/>
<sequence>MRLSRMITAVEAHAEGEPGRVITGGLPHMPGNSVFEKMQWMQENLDEVRLLMLREPRGNPGLCCNALVPPCDPSADAGFIIMEQTEYPPMSGSNTICVVTVLLETGILPMVEPVTELTLEAPAGLIRVRAECSDGKVTRVEFRNVPAFAVHLDAPVEVAGLGTVTVDVAWGGMFFVLAEAEKLGVSLDAGNGAEIVRVSEAIRHATAEQLPVSHPDNPAITGPTITNLWGAPVGEGTHGRGAITLSTGPFDPARPQDASGILDRSPCGTGTCAKMAVLHARGLLGVGENYVNAGPLGTTFTGRIVETTTVGPYPAIVPTLSGQGWIHGTANWTLDPTDPFPSGYTVGDMW</sequence>
<dbReference type="SUPFAM" id="SSF54506">
    <property type="entry name" value="Diaminopimelate epimerase-like"/>
    <property type="match status" value="1"/>
</dbReference>
<dbReference type="EMBL" id="LQBQ01000012">
    <property type="protein sequence ID" value="KUJ80584.1"/>
    <property type="molecule type" value="Genomic_DNA"/>
</dbReference>
<dbReference type="InterPro" id="IPR008794">
    <property type="entry name" value="Pro_racemase_fam"/>
</dbReference>
<dbReference type="GO" id="GO:0047580">
    <property type="term" value="F:4-hydroxyproline epimerase activity"/>
    <property type="evidence" value="ECO:0007669"/>
    <property type="project" value="TreeGrafter"/>
</dbReference>
<evidence type="ECO:0008006" key="5">
    <source>
        <dbReference type="Google" id="ProtNLM"/>
    </source>
</evidence>
<comment type="similarity">
    <text evidence="1">Belongs to the proline racemase family.</text>
</comment>
<dbReference type="PANTHER" id="PTHR33442:SF5">
    <property type="entry name" value="BIFUNCTIONAL TRANS-3-HYDROXY-L-PROLINE DEHYDRATASE_2-EPIMERASE"/>
    <property type="match status" value="1"/>
</dbReference>
<evidence type="ECO:0000256" key="1">
    <source>
        <dbReference type="ARBA" id="ARBA00007529"/>
    </source>
</evidence>
<feature type="active site" description="Proton donor" evidence="2">
    <location>
        <position position="267"/>
    </location>
</feature>
<comment type="caution">
    <text evidence="3">The sequence shown here is derived from an EMBL/GenBank/DDBJ whole genome shotgun (WGS) entry which is preliminary data.</text>
</comment>
<dbReference type="Pfam" id="PF05544">
    <property type="entry name" value="Pro_racemase"/>
    <property type="match status" value="1"/>
</dbReference>
<dbReference type="AlphaFoldDB" id="A0A0X3TY41"/>
<name>A0A0X3TY41_9RHOB</name>
<dbReference type="Proteomes" id="UP000053791">
    <property type="component" value="Unassembled WGS sequence"/>
</dbReference>
<feature type="active site" description="Proton acceptor" evidence="2">
    <location>
        <position position="91"/>
    </location>
</feature>
<protein>
    <recommendedName>
        <fullName evidence="5">Proline racemase</fullName>
    </recommendedName>
</protein>
<organism evidence="3 4">
    <name type="scientific">Ruegeria marisrubri</name>
    <dbReference type="NCBI Taxonomy" id="1685379"/>
    <lineage>
        <taxon>Bacteria</taxon>
        <taxon>Pseudomonadati</taxon>
        <taxon>Pseudomonadota</taxon>
        <taxon>Alphaproteobacteria</taxon>
        <taxon>Rhodobacterales</taxon>
        <taxon>Roseobacteraceae</taxon>
        <taxon>Ruegeria</taxon>
    </lineage>
</organism>
<dbReference type="PIRSF" id="PIRSF029792">
    <property type="entry name" value="Pro_racemase"/>
    <property type="match status" value="1"/>
</dbReference>
<accession>A0A0X3TY41</accession>
<evidence type="ECO:0000256" key="2">
    <source>
        <dbReference type="PIRSR" id="PIRSR029792-1"/>
    </source>
</evidence>
<dbReference type="RefSeq" id="WP_068346686.1">
    <property type="nucleotide sequence ID" value="NZ_LQBQ01000012.1"/>
</dbReference>
<gene>
    <name evidence="3" type="ORF">AVO45_05930</name>
</gene>
<evidence type="ECO:0000313" key="3">
    <source>
        <dbReference type="EMBL" id="KUJ80584.1"/>
    </source>
</evidence>